<evidence type="ECO:0000313" key="2">
    <source>
        <dbReference type="EMBL" id="MBW0491563.1"/>
    </source>
</evidence>
<feature type="compositionally biased region" description="Polar residues" evidence="1">
    <location>
        <begin position="105"/>
        <end position="120"/>
    </location>
</feature>
<organism evidence="2 3">
    <name type="scientific">Austropuccinia psidii MF-1</name>
    <dbReference type="NCBI Taxonomy" id="1389203"/>
    <lineage>
        <taxon>Eukaryota</taxon>
        <taxon>Fungi</taxon>
        <taxon>Dikarya</taxon>
        <taxon>Basidiomycota</taxon>
        <taxon>Pucciniomycotina</taxon>
        <taxon>Pucciniomycetes</taxon>
        <taxon>Pucciniales</taxon>
        <taxon>Sphaerophragmiaceae</taxon>
        <taxon>Austropuccinia</taxon>
    </lineage>
</organism>
<name>A0A9Q3CZC5_9BASI</name>
<evidence type="ECO:0000313" key="3">
    <source>
        <dbReference type="Proteomes" id="UP000765509"/>
    </source>
</evidence>
<protein>
    <submittedName>
        <fullName evidence="2">Uncharacterized protein</fullName>
    </submittedName>
</protein>
<feature type="region of interest" description="Disordered" evidence="1">
    <location>
        <begin position="86"/>
        <end position="148"/>
    </location>
</feature>
<evidence type="ECO:0000256" key="1">
    <source>
        <dbReference type="SAM" id="MobiDB-lite"/>
    </source>
</evidence>
<comment type="caution">
    <text evidence="2">The sequence shown here is derived from an EMBL/GenBank/DDBJ whole genome shotgun (WGS) entry which is preliminary data.</text>
</comment>
<dbReference type="AlphaFoldDB" id="A0A9Q3CZC5"/>
<sequence length="170" mass="19348">MPIISDPELEPSMSSSNKYKSHSEVSDRHIHDPIITVLYSVQGKGLGNVSTNPPRSDELLENPEKVSQRGGNDEILQWMESTIIQTSNQKHKRLAQQEKGDNQGRRPSSFYQKASIQPTSQKKKEEQEKELEETIFPSLQDSKNTKGFHGQCQKYVQNIDGIQGKKRNKE</sequence>
<dbReference type="EMBL" id="AVOT02011143">
    <property type="protein sequence ID" value="MBW0491563.1"/>
    <property type="molecule type" value="Genomic_DNA"/>
</dbReference>
<accession>A0A9Q3CZC5</accession>
<dbReference type="Proteomes" id="UP000765509">
    <property type="component" value="Unassembled WGS sequence"/>
</dbReference>
<proteinExistence type="predicted"/>
<keyword evidence="3" id="KW-1185">Reference proteome</keyword>
<reference evidence="2" key="1">
    <citation type="submission" date="2021-03" db="EMBL/GenBank/DDBJ databases">
        <title>Draft genome sequence of rust myrtle Austropuccinia psidii MF-1, a brazilian biotype.</title>
        <authorList>
            <person name="Quecine M.C."/>
            <person name="Pachon D.M.R."/>
            <person name="Bonatelli M.L."/>
            <person name="Correr F.H."/>
            <person name="Franceschini L.M."/>
            <person name="Leite T.F."/>
            <person name="Margarido G.R.A."/>
            <person name="Almeida C.A."/>
            <person name="Ferrarezi J.A."/>
            <person name="Labate C.A."/>
        </authorList>
    </citation>
    <scope>NUCLEOTIDE SEQUENCE</scope>
    <source>
        <strain evidence="2">MF-1</strain>
    </source>
</reference>
<feature type="compositionally biased region" description="Basic and acidic residues" evidence="1">
    <location>
        <begin position="95"/>
        <end position="104"/>
    </location>
</feature>
<feature type="compositionally biased region" description="Basic and acidic residues" evidence="1">
    <location>
        <begin position="55"/>
        <end position="67"/>
    </location>
</feature>
<feature type="region of interest" description="Disordered" evidence="1">
    <location>
        <begin position="1"/>
        <end position="72"/>
    </location>
</feature>
<gene>
    <name evidence="2" type="ORF">O181_031278</name>
</gene>
<feature type="compositionally biased region" description="Basic and acidic residues" evidence="1">
    <location>
        <begin position="21"/>
        <end position="32"/>
    </location>
</feature>